<dbReference type="EnsemblPlants" id="Bo06206s010.1">
    <property type="protein sequence ID" value="Bo06206s010.1"/>
    <property type="gene ID" value="Bo06206s010"/>
</dbReference>
<dbReference type="InterPro" id="IPR004332">
    <property type="entry name" value="Transposase_MuDR"/>
</dbReference>
<evidence type="ECO:0000313" key="3">
    <source>
        <dbReference type="Proteomes" id="UP000032141"/>
    </source>
</evidence>
<evidence type="ECO:0000313" key="2">
    <source>
        <dbReference type="EnsemblPlants" id="Bo06206s010.1"/>
    </source>
</evidence>
<dbReference type="Proteomes" id="UP000032141">
    <property type="component" value="Unassembled WGS sequence"/>
</dbReference>
<keyword evidence="3" id="KW-1185">Reference proteome</keyword>
<name>A0A0D2ZXP7_BRAOL</name>
<reference evidence="2" key="2">
    <citation type="submission" date="2015-06" db="UniProtKB">
        <authorList>
            <consortium name="EnsemblPlants"/>
        </authorList>
    </citation>
    <scope>IDENTIFICATION</scope>
</reference>
<dbReference type="Gramene" id="Bo06206s010.1">
    <property type="protein sequence ID" value="Bo06206s010.1"/>
    <property type="gene ID" value="Bo06206s010"/>
</dbReference>
<dbReference type="Pfam" id="PF03108">
    <property type="entry name" value="DBD_Tnp_Mut"/>
    <property type="match status" value="1"/>
</dbReference>
<proteinExistence type="predicted"/>
<reference evidence="2" key="1">
    <citation type="journal article" date="2014" name="Genome Biol.">
        <title>Transcriptome and methylome profiling reveals relics of genome dominance in the mesopolyploid Brassica oleracea.</title>
        <authorList>
            <person name="Parkin I.A."/>
            <person name="Koh C."/>
            <person name="Tang H."/>
            <person name="Robinson S.J."/>
            <person name="Kagale S."/>
            <person name="Clarke W.E."/>
            <person name="Town C.D."/>
            <person name="Nixon J."/>
            <person name="Krishnakumar V."/>
            <person name="Bidwell S.L."/>
            <person name="Denoeud F."/>
            <person name="Belcram H."/>
            <person name="Links M.G."/>
            <person name="Just J."/>
            <person name="Clarke C."/>
            <person name="Bender T."/>
            <person name="Huebert T."/>
            <person name="Mason A.S."/>
            <person name="Pires J.C."/>
            <person name="Barker G."/>
            <person name="Moore J."/>
            <person name="Walley P.G."/>
            <person name="Manoli S."/>
            <person name="Batley J."/>
            <person name="Edwards D."/>
            <person name="Nelson M.N."/>
            <person name="Wang X."/>
            <person name="Paterson A.H."/>
            <person name="King G."/>
            <person name="Bancroft I."/>
            <person name="Chalhoub B."/>
            <person name="Sharpe A.G."/>
        </authorList>
    </citation>
    <scope>NUCLEOTIDE SEQUENCE [LARGE SCALE GENOMIC DNA]</scope>
    <source>
        <strain evidence="2">cv. TO1000</strain>
    </source>
</reference>
<sequence>ILPCQGVSAVPLNPIPDFSHVHIGLSPTTRRDGAMKVNSYFKNKGELMLKMKKWALEWKFEYKIVYSSKSRVIMRCVDENCSWRMRATKLSWPDFFCG</sequence>
<organism evidence="2 3">
    <name type="scientific">Brassica oleracea var. oleracea</name>
    <dbReference type="NCBI Taxonomy" id="109376"/>
    <lineage>
        <taxon>Eukaryota</taxon>
        <taxon>Viridiplantae</taxon>
        <taxon>Streptophyta</taxon>
        <taxon>Embryophyta</taxon>
        <taxon>Tracheophyta</taxon>
        <taxon>Spermatophyta</taxon>
        <taxon>Magnoliopsida</taxon>
        <taxon>eudicotyledons</taxon>
        <taxon>Gunneridae</taxon>
        <taxon>Pentapetalae</taxon>
        <taxon>rosids</taxon>
        <taxon>malvids</taxon>
        <taxon>Brassicales</taxon>
        <taxon>Brassicaceae</taxon>
        <taxon>Brassiceae</taxon>
        <taxon>Brassica</taxon>
    </lineage>
</organism>
<dbReference type="HOGENOM" id="CLU_2339618_0_0_1"/>
<accession>A0A0D2ZXP7</accession>
<evidence type="ECO:0000259" key="1">
    <source>
        <dbReference type="Pfam" id="PF03108"/>
    </source>
</evidence>
<protein>
    <recommendedName>
        <fullName evidence="1">Transposase MuDR plant domain-containing protein</fullName>
    </recommendedName>
</protein>
<dbReference type="AlphaFoldDB" id="A0A0D2ZXP7"/>
<feature type="domain" description="Transposase MuDR plant" evidence="1">
    <location>
        <begin position="35"/>
        <end position="91"/>
    </location>
</feature>